<comment type="caution">
    <text evidence="1">The sequence shown here is derived from an EMBL/GenBank/DDBJ whole genome shotgun (WGS) entry which is preliminary data.</text>
</comment>
<dbReference type="InterPro" id="IPR012349">
    <property type="entry name" value="Split_barrel_FMN-bd"/>
</dbReference>
<accession>A0A9E5JXG4</accession>
<protein>
    <submittedName>
        <fullName evidence="1">FMN-binding negative transcriptional regulator</fullName>
    </submittedName>
</protein>
<dbReference type="PANTHER" id="PTHR35802">
    <property type="entry name" value="PROTEASE SYNTHASE AND SPORULATION PROTEIN PAI 2"/>
    <property type="match status" value="1"/>
</dbReference>
<dbReference type="AlphaFoldDB" id="A0A9E5JXG4"/>
<dbReference type="RefSeq" id="WP_167188067.1">
    <property type="nucleotide sequence ID" value="NZ_JAAONZ010000011.1"/>
</dbReference>
<dbReference type="Pfam" id="PF04299">
    <property type="entry name" value="FMN_bind_2"/>
    <property type="match status" value="1"/>
</dbReference>
<dbReference type="SUPFAM" id="SSF50475">
    <property type="entry name" value="FMN-binding split barrel"/>
    <property type="match status" value="1"/>
</dbReference>
<reference evidence="1" key="1">
    <citation type="submission" date="2020-03" db="EMBL/GenBank/DDBJ databases">
        <authorList>
            <person name="Guo F."/>
        </authorList>
    </citation>
    <scope>NUCLEOTIDE SEQUENCE</scope>
    <source>
        <strain evidence="1">JCM 30134</strain>
    </source>
</reference>
<dbReference type="EMBL" id="JAAONZ010000011">
    <property type="protein sequence ID" value="NHO66730.1"/>
    <property type="molecule type" value="Genomic_DNA"/>
</dbReference>
<evidence type="ECO:0000313" key="2">
    <source>
        <dbReference type="Proteomes" id="UP000787472"/>
    </source>
</evidence>
<proteinExistence type="predicted"/>
<dbReference type="Proteomes" id="UP000787472">
    <property type="component" value="Unassembled WGS sequence"/>
</dbReference>
<keyword evidence="2" id="KW-1185">Reference proteome</keyword>
<organism evidence="1 2">
    <name type="scientific">Pseudomaricurvus hydrocarbonicus</name>
    <dbReference type="NCBI Taxonomy" id="1470433"/>
    <lineage>
        <taxon>Bacteria</taxon>
        <taxon>Pseudomonadati</taxon>
        <taxon>Pseudomonadota</taxon>
        <taxon>Gammaproteobacteria</taxon>
        <taxon>Cellvibrionales</taxon>
        <taxon>Cellvibrionaceae</taxon>
        <taxon>Pseudomaricurvus</taxon>
    </lineage>
</organism>
<name>A0A9E5JXG4_9GAMM</name>
<dbReference type="PIRSF" id="PIRSF010372">
    <property type="entry name" value="PaiB"/>
    <property type="match status" value="1"/>
</dbReference>
<gene>
    <name evidence="1" type="ORF">G8770_14360</name>
</gene>
<evidence type="ECO:0000313" key="1">
    <source>
        <dbReference type="EMBL" id="NHO66730.1"/>
    </source>
</evidence>
<dbReference type="Gene3D" id="2.30.110.10">
    <property type="entry name" value="Electron Transport, Fmn-binding Protein, Chain A"/>
    <property type="match status" value="1"/>
</dbReference>
<sequence>MYVPTYFQLKERDAVFELIKSNPLGTWVCCGNDGLIANHIPFYLDPHKGPFGTLMGHVARTNSVWQELTDTSSIVSFQGPQAYISPRWYSGKQEHGKVVPTWNYAVAHAHGVARVIDDRTWMRDMLNRLTNANEADQPTPWQVSDAPENYIEQLMRAIVGIEIPIDRLEGNLKASQNKSFQDQKNIAEGLQQQSRRTDNEMAALMQSSALKNTAE</sequence>
<dbReference type="PANTHER" id="PTHR35802:SF1">
    <property type="entry name" value="PROTEASE SYNTHASE AND SPORULATION PROTEIN PAI 2"/>
    <property type="match status" value="1"/>
</dbReference>
<dbReference type="InterPro" id="IPR007396">
    <property type="entry name" value="TR_PAI2-type"/>
</dbReference>